<evidence type="ECO:0000313" key="2">
    <source>
        <dbReference type="Proteomes" id="UP000242320"/>
    </source>
</evidence>
<dbReference type="Proteomes" id="UP000242320">
    <property type="component" value="Unassembled WGS sequence"/>
</dbReference>
<reference evidence="1 2" key="1">
    <citation type="submission" date="2017-04" db="EMBL/GenBank/DDBJ databases">
        <title>The new phylogeny of genus Mycobacterium.</title>
        <authorList>
            <person name="Tortoli E."/>
            <person name="Trovato A."/>
            <person name="Cirillo D.M."/>
        </authorList>
    </citation>
    <scope>NUCLEOTIDE SEQUENCE [LARGE SCALE GENOMIC DNA]</scope>
    <source>
        <strain evidence="1 2">DSM 45247</strain>
    </source>
</reference>
<evidence type="ECO:0000313" key="1">
    <source>
        <dbReference type="EMBL" id="OSC30697.1"/>
    </source>
</evidence>
<organism evidence="1 2">
    <name type="scientific">Mycolicibacterium vulneris</name>
    <dbReference type="NCBI Taxonomy" id="547163"/>
    <lineage>
        <taxon>Bacteria</taxon>
        <taxon>Bacillati</taxon>
        <taxon>Actinomycetota</taxon>
        <taxon>Actinomycetes</taxon>
        <taxon>Mycobacteriales</taxon>
        <taxon>Mycobacteriaceae</taxon>
        <taxon>Mycolicibacterium</taxon>
    </lineage>
</organism>
<dbReference type="EMBL" id="NCXM01000005">
    <property type="protein sequence ID" value="OSC30697.1"/>
    <property type="molecule type" value="Genomic_DNA"/>
</dbReference>
<protein>
    <submittedName>
        <fullName evidence="1">Uncharacterized protein</fullName>
    </submittedName>
</protein>
<dbReference type="AlphaFoldDB" id="A0A1X2L9S5"/>
<gene>
    <name evidence="1" type="ORF">B8W69_06580</name>
</gene>
<keyword evidence="2" id="KW-1185">Reference proteome</keyword>
<proteinExistence type="predicted"/>
<accession>A0A1X2L9S5</accession>
<name>A0A1X2L9S5_9MYCO</name>
<sequence length="141" mass="16601">MKARSMHFTGRMIPLNFYVPTAVTRETNCLLQAIDQQRYREAPYWVLRARQCAAGCDDQTLPMDARLSLREELNRIMSERLNTRHHEPESPQSLEDDVRFWTEKWESIKQESPNNTLFQAVRSMTLLARLWVTTNQTTNIS</sequence>
<comment type="caution">
    <text evidence="1">The sequence shown here is derived from an EMBL/GenBank/DDBJ whole genome shotgun (WGS) entry which is preliminary data.</text>
</comment>